<feature type="region of interest" description="Disordered" evidence="1">
    <location>
        <begin position="73"/>
        <end position="151"/>
    </location>
</feature>
<dbReference type="Proteomes" id="UP000723463">
    <property type="component" value="Unassembled WGS sequence"/>
</dbReference>
<feature type="region of interest" description="Disordered" evidence="1">
    <location>
        <begin position="1"/>
        <end position="30"/>
    </location>
</feature>
<accession>A0A9P6F7Z7</accession>
<proteinExistence type="predicted"/>
<feature type="compositionally biased region" description="Basic residues" evidence="1">
    <location>
        <begin position="1"/>
        <end position="10"/>
    </location>
</feature>
<dbReference type="AlphaFoldDB" id="A0A9P6F7Z7"/>
<evidence type="ECO:0000313" key="2">
    <source>
        <dbReference type="EMBL" id="KAF9544022.1"/>
    </source>
</evidence>
<name>A0A9P6F7Z7_9FUNG</name>
<keyword evidence="3" id="KW-1185">Reference proteome</keyword>
<organism evidence="2 3">
    <name type="scientific">Mortierella hygrophila</name>
    <dbReference type="NCBI Taxonomy" id="979708"/>
    <lineage>
        <taxon>Eukaryota</taxon>
        <taxon>Fungi</taxon>
        <taxon>Fungi incertae sedis</taxon>
        <taxon>Mucoromycota</taxon>
        <taxon>Mortierellomycotina</taxon>
        <taxon>Mortierellomycetes</taxon>
        <taxon>Mortierellales</taxon>
        <taxon>Mortierellaceae</taxon>
        <taxon>Mortierella</taxon>
    </lineage>
</organism>
<reference evidence="2" key="1">
    <citation type="journal article" date="2020" name="Fungal Divers.">
        <title>Resolving the Mortierellaceae phylogeny through synthesis of multi-gene phylogenetics and phylogenomics.</title>
        <authorList>
            <person name="Vandepol N."/>
            <person name="Liber J."/>
            <person name="Desiro A."/>
            <person name="Na H."/>
            <person name="Kennedy M."/>
            <person name="Barry K."/>
            <person name="Grigoriev I.V."/>
            <person name="Miller A.N."/>
            <person name="O'Donnell K."/>
            <person name="Stajich J.E."/>
            <person name="Bonito G."/>
        </authorList>
    </citation>
    <scope>NUCLEOTIDE SEQUENCE</scope>
    <source>
        <strain evidence="2">NRRL 2591</strain>
    </source>
</reference>
<protein>
    <submittedName>
        <fullName evidence="2">Uncharacterized protein</fullName>
    </submittedName>
</protein>
<evidence type="ECO:0000313" key="3">
    <source>
        <dbReference type="Proteomes" id="UP000723463"/>
    </source>
</evidence>
<dbReference type="EMBL" id="JAAAXW010000100">
    <property type="protein sequence ID" value="KAF9544022.1"/>
    <property type="molecule type" value="Genomic_DNA"/>
</dbReference>
<feature type="compositionally biased region" description="Basic and acidic residues" evidence="1">
    <location>
        <begin position="73"/>
        <end position="97"/>
    </location>
</feature>
<comment type="caution">
    <text evidence="2">The sequence shown here is derived from an EMBL/GenBank/DDBJ whole genome shotgun (WGS) entry which is preliminary data.</text>
</comment>
<sequence length="151" mass="16376">MPQTSNKKRSGVTMVRGEPVGVKEGLDSDETVAEGLKATKSMGIANDDKIVAGDIVNDEDEDDCEECIEGSIQERQELKDESEVVARKGRGQEERSPCHGPASIADDDEYPQGTTPPICSPRHLLGSDLPFTDPADMKFADQEDPRSSRVS</sequence>
<evidence type="ECO:0000256" key="1">
    <source>
        <dbReference type="SAM" id="MobiDB-lite"/>
    </source>
</evidence>
<feature type="compositionally biased region" description="Basic and acidic residues" evidence="1">
    <location>
        <begin position="135"/>
        <end position="151"/>
    </location>
</feature>
<gene>
    <name evidence="2" type="ORF">EC957_000291</name>
</gene>